<keyword evidence="5" id="KW-1133">Transmembrane helix</keyword>
<dbReference type="PANTHER" id="PTHR10166:SF37">
    <property type="entry name" value="STOLID, ISOFORM H"/>
    <property type="match status" value="1"/>
</dbReference>
<evidence type="ECO:0000256" key="4">
    <source>
        <dbReference type="ARBA" id="ARBA00022837"/>
    </source>
</evidence>
<name>A0A8S3T2T7_MYTED</name>
<evidence type="ECO:0000256" key="3">
    <source>
        <dbReference type="ARBA" id="ARBA00022729"/>
    </source>
</evidence>
<evidence type="ECO:0000256" key="2">
    <source>
        <dbReference type="ARBA" id="ARBA00022692"/>
    </source>
</evidence>
<gene>
    <name evidence="9" type="ORF">MEDL_40954</name>
</gene>
<keyword evidence="2" id="KW-0812">Transmembrane</keyword>
<evidence type="ECO:0000259" key="8">
    <source>
        <dbReference type="Pfam" id="PF08399"/>
    </source>
</evidence>
<dbReference type="Proteomes" id="UP000683360">
    <property type="component" value="Unassembled WGS sequence"/>
</dbReference>
<keyword evidence="3" id="KW-0732">Signal</keyword>
<reference evidence="9" key="1">
    <citation type="submission" date="2021-03" db="EMBL/GenBank/DDBJ databases">
        <authorList>
            <person name="Bekaert M."/>
        </authorList>
    </citation>
    <scope>NUCLEOTIDE SEQUENCE</scope>
</reference>
<dbReference type="GO" id="GO:0005891">
    <property type="term" value="C:voltage-gated calcium channel complex"/>
    <property type="evidence" value="ECO:0007669"/>
    <property type="project" value="TreeGrafter"/>
</dbReference>
<dbReference type="InterPro" id="IPR013608">
    <property type="entry name" value="VWA_N"/>
</dbReference>
<keyword evidence="10" id="KW-1185">Reference proteome</keyword>
<dbReference type="Pfam" id="PF08399">
    <property type="entry name" value="VWA_N"/>
    <property type="match status" value="1"/>
</dbReference>
<comment type="subcellular location">
    <subcellularLocation>
        <location evidence="1">Membrane</location>
        <topology evidence="1">Single-pass type I membrane protein</topology>
    </subcellularLocation>
</comment>
<accession>A0A8S3T2T7</accession>
<keyword evidence="6" id="KW-0472">Membrane</keyword>
<organism evidence="9 10">
    <name type="scientific">Mytilus edulis</name>
    <name type="common">Blue mussel</name>
    <dbReference type="NCBI Taxonomy" id="6550"/>
    <lineage>
        <taxon>Eukaryota</taxon>
        <taxon>Metazoa</taxon>
        <taxon>Spiralia</taxon>
        <taxon>Lophotrochozoa</taxon>
        <taxon>Mollusca</taxon>
        <taxon>Bivalvia</taxon>
        <taxon>Autobranchia</taxon>
        <taxon>Pteriomorphia</taxon>
        <taxon>Mytilida</taxon>
        <taxon>Mytiloidea</taxon>
        <taxon>Mytilidae</taxon>
        <taxon>Mytilinae</taxon>
        <taxon>Mytilus</taxon>
    </lineage>
</organism>
<comment type="caution">
    <text evidence="9">The sequence shown here is derived from an EMBL/GenBank/DDBJ whole genome shotgun (WGS) entry which is preliminary data.</text>
</comment>
<dbReference type="EMBL" id="CAJPWZ010001983">
    <property type="protein sequence ID" value="CAG2227967.1"/>
    <property type="molecule type" value="Genomic_DNA"/>
</dbReference>
<sequence>MDNDSQTDHDSVAKRRRIDIETDIDCIILNDLLTEETDTVSETLSLTNVDSTHDKIRQIVEKNYKHSVQNTMRKYHKKMSKSNAHIVKGCFVTVRIPVVDRASGAKPKEWSEKISMKLNTSSMGESMDLVNAAETAVRDHKWREDMRIGDVQYWDAKNHSQLHDILSYNERFLQSINESVSTVHIPVEIYNGNIDILNGLKWSNDLDQAFMKNYENDPDILWQYFGSQTGFMRTFPGSKMSIKHDDVDLFDVRRRLWLVNYCPNLNKNILQHKFHF</sequence>
<evidence type="ECO:0000313" key="9">
    <source>
        <dbReference type="EMBL" id="CAG2227967.1"/>
    </source>
</evidence>
<evidence type="ECO:0000256" key="7">
    <source>
        <dbReference type="ARBA" id="ARBA00023180"/>
    </source>
</evidence>
<dbReference type="OrthoDB" id="10054666at2759"/>
<dbReference type="AlphaFoldDB" id="A0A8S3T2T7"/>
<keyword evidence="7" id="KW-0325">Glycoprotein</keyword>
<evidence type="ECO:0000313" key="10">
    <source>
        <dbReference type="Proteomes" id="UP000683360"/>
    </source>
</evidence>
<keyword evidence="4" id="KW-0106">Calcium</keyword>
<evidence type="ECO:0000256" key="5">
    <source>
        <dbReference type="ARBA" id="ARBA00022989"/>
    </source>
</evidence>
<protein>
    <recommendedName>
        <fullName evidence="8">VWA N-terminal domain-containing protein</fullName>
    </recommendedName>
</protein>
<feature type="domain" description="VWA N-terminal" evidence="8">
    <location>
        <begin position="133"/>
        <end position="239"/>
    </location>
</feature>
<proteinExistence type="predicted"/>
<dbReference type="InterPro" id="IPR051173">
    <property type="entry name" value="Ca_channel_alpha-2/delta"/>
</dbReference>
<evidence type="ECO:0000256" key="6">
    <source>
        <dbReference type="ARBA" id="ARBA00023136"/>
    </source>
</evidence>
<dbReference type="GO" id="GO:0005245">
    <property type="term" value="F:voltage-gated calcium channel activity"/>
    <property type="evidence" value="ECO:0007669"/>
    <property type="project" value="TreeGrafter"/>
</dbReference>
<dbReference type="PANTHER" id="PTHR10166">
    <property type="entry name" value="VOLTAGE-DEPENDENT CALCIUM CHANNEL SUBUNIT ALPHA-2/DELTA-RELATED"/>
    <property type="match status" value="1"/>
</dbReference>
<evidence type="ECO:0000256" key="1">
    <source>
        <dbReference type="ARBA" id="ARBA00004479"/>
    </source>
</evidence>